<name>A0A1V4KNI1_PATFA</name>
<evidence type="ECO:0000256" key="1">
    <source>
        <dbReference type="SAM" id="MobiDB-lite"/>
    </source>
</evidence>
<organism evidence="2 3">
    <name type="scientific">Patagioenas fasciata monilis</name>
    <dbReference type="NCBI Taxonomy" id="372326"/>
    <lineage>
        <taxon>Eukaryota</taxon>
        <taxon>Metazoa</taxon>
        <taxon>Chordata</taxon>
        <taxon>Craniata</taxon>
        <taxon>Vertebrata</taxon>
        <taxon>Euteleostomi</taxon>
        <taxon>Archelosauria</taxon>
        <taxon>Archosauria</taxon>
        <taxon>Dinosauria</taxon>
        <taxon>Saurischia</taxon>
        <taxon>Theropoda</taxon>
        <taxon>Coelurosauria</taxon>
        <taxon>Aves</taxon>
        <taxon>Neognathae</taxon>
        <taxon>Neoaves</taxon>
        <taxon>Columbimorphae</taxon>
        <taxon>Columbiformes</taxon>
        <taxon>Columbidae</taxon>
        <taxon>Patagioenas</taxon>
    </lineage>
</organism>
<proteinExistence type="predicted"/>
<evidence type="ECO:0000313" key="2">
    <source>
        <dbReference type="EMBL" id="OPJ85337.1"/>
    </source>
</evidence>
<evidence type="ECO:0000313" key="3">
    <source>
        <dbReference type="Proteomes" id="UP000190648"/>
    </source>
</evidence>
<reference evidence="2 3" key="1">
    <citation type="submission" date="2016-02" db="EMBL/GenBank/DDBJ databases">
        <title>Band-tailed pigeon sequencing and assembly.</title>
        <authorList>
            <person name="Soares A.E."/>
            <person name="Novak B.J."/>
            <person name="Rice E.S."/>
            <person name="O'Connell B."/>
            <person name="Chang D."/>
            <person name="Weber S."/>
            <person name="Shapiro B."/>
        </authorList>
    </citation>
    <scope>NUCLEOTIDE SEQUENCE [LARGE SCALE GENOMIC DNA]</scope>
    <source>
        <strain evidence="2">BTP2013</strain>
        <tissue evidence="2">Blood</tissue>
    </source>
</reference>
<sequence>MGLPGHGEKGQNWPQQPVPGRLTIPAQGMLPRDVPSPQPAICLEHGKTASPHSQLAVICTRHCCLSLHLRNESRLWFLSRKDIEKKQSVTARDYSRRCDQTKEMRRVFNLTGVHHRQREKGRRQEEPVRTMEEEAGTHPG</sequence>
<dbReference type="EMBL" id="LSYS01002888">
    <property type="protein sequence ID" value="OPJ85337.1"/>
    <property type="molecule type" value="Genomic_DNA"/>
</dbReference>
<accession>A0A1V4KNI1</accession>
<keyword evidence="3" id="KW-1185">Reference proteome</keyword>
<feature type="compositionally biased region" description="Basic and acidic residues" evidence="1">
    <location>
        <begin position="122"/>
        <end position="140"/>
    </location>
</feature>
<protein>
    <submittedName>
        <fullName evidence="2">Uncharacterized protein</fullName>
    </submittedName>
</protein>
<comment type="caution">
    <text evidence="2">The sequence shown here is derived from an EMBL/GenBank/DDBJ whole genome shotgun (WGS) entry which is preliminary data.</text>
</comment>
<dbReference type="AlphaFoldDB" id="A0A1V4KNI1"/>
<feature type="region of interest" description="Disordered" evidence="1">
    <location>
        <begin position="113"/>
        <end position="140"/>
    </location>
</feature>
<dbReference type="Proteomes" id="UP000190648">
    <property type="component" value="Unassembled WGS sequence"/>
</dbReference>
<gene>
    <name evidence="2" type="ORF">AV530_011770</name>
</gene>
<feature type="region of interest" description="Disordered" evidence="1">
    <location>
        <begin position="1"/>
        <end position="22"/>
    </location>
</feature>